<dbReference type="OrthoDB" id="5867542at2"/>
<name>A0A2V4C6P0_9FLAO</name>
<dbReference type="Pfam" id="PF12796">
    <property type="entry name" value="Ank_2"/>
    <property type="match status" value="1"/>
</dbReference>
<evidence type="ECO:0000256" key="2">
    <source>
        <dbReference type="ARBA" id="ARBA00023043"/>
    </source>
</evidence>
<keyword evidence="4" id="KW-1185">Reference proteome</keyword>
<reference evidence="3 4" key="1">
    <citation type="submission" date="2018-05" db="EMBL/GenBank/DDBJ databases">
        <title>Flavobacterium sp. strain IMCC34758, incomplete genome.</title>
        <authorList>
            <person name="Joung Y."/>
        </authorList>
    </citation>
    <scope>NUCLEOTIDE SEQUENCE [LARGE SCALE GENOMIC DNA]</scope>
    <source>
        <strain evidence="3 4">IMCC34758</strain>
    </source>
</reference>
<evidence type="ECO:0000313" key="3">
    <source>
        <dbReference type="EMBL" id="PXY47001.1"/>
    </source>
</evidence>
<keyword evidence="2" id="KW-0040">ANK repeat</keyword>
<dbReference type="EMBL" id="QJHL01000001">
    <property type="protein sequence ID" value="PXY47001.1"/>
    <property type="molecule type" value="Genomic_DNA"/>
</dbReference>
<dbReference type="AlphaFoldDB" id="A0A2V4C6P0"/>
<dbReference type="InterPro" id="IPR036770">
    <property type="entry name" value="Ankyrin_rpt-contain_sf"/>
</dbReference>
<keyword evidence="1" id="KW-0677">Repeat</keyword>
<dbReference type="Proteomes" id="UP000247681">
    <property type="component" value="Unassembled WGS sequence"/>
</dbReference>
<evidence type="ECO:0000313" key="4">
    <source>
        <dbReference type="Proteomes" id="UP000247681"/>
    </source>
</evidence>
<evidence type="ECO:0000256" key="1">
    <source>
        <dbReference type="ARBA" id="ARBA00022737"/>
    </source>
</evidence>
<proteinExistence type="predicted"/>
<sequence>MSFTFKKAIWDNDIVTVKKMIDEGFDVNNHGITAINSVMDSYLCDCCETNRLHKQKDPLAGLEIAKLLLKHGAHPNGRGSSFINTIDTVVSHGFIELFQLLVQHGIKLSEHPYLLFNAHTIPMAELLIKNGIDINQRWTDGSTVLIRTIVQTDDLEYITFLLNSSDLYAVNNNNETAFHIASIWSDLEFVTYLVNNYYDVHRCNTIKKLVDDDNENQAADIKAYLKKELSNI</sequence>
<dbReference type="InterPro" id="IPR002110">
    <property type="entry name" value="Ankyrin_rpt"/>
</dbReference>
<dbReference type="SUPFAM" id="SSF48403">
    <property type="entry name" value="Ankyrin repeat"/>
    <property type="match status" value="1"/>
</dbReference>
<dbReference type="PANTHER" id="PTHR24123:SF33">
    <property type="entry name" value="PROTEIN HOS4"/>
    <property type="match status" value="1"/>
</dbReference>
<comment type="caution">
    <text evidence="3">The sequence shown here is derived from an EMBL/GenBank/DDBJ whole genome shotgun (WGS) entry which is preliminary data.</text>
</comment>
<accession>A0A2V4C6P0</accession>
<protein>
    <submittedName>
        <fullName evidence="3">Uncharacterized protein</fullName>
    </submittedName>
</protein>
<organism evidence="3 4">
    <name type="scientific">Flavobacterium hydrophilum</name>
    <dbReference type="NCBI Taxonomy" id="2211445"/>
    <lineage>
        <taxon>Bacteria</taxon>
        <taxon>Pseudomonadati</taxon>
        <taxon>Bacteroidota</taxon>
        <taxon>Flavobacteriia</taxon>
        <taxon>Flavobacteriales</taxon>
        <taxon>Flavobacteriaceae</taxon>
        <taxon>Flavobacterium</taxon>
    </lineage>
</organism>
<dbReference type="InterPro" id="IPR051165">
    <property type="entry name" value="Multifunctional_ANK_Repeat"/>
</dbReference>
<gene>
    <name evidence="3" type="ORF">DMB68_07595</name>
</gene>
<dbReference type="Gene3D" id="1.25.40.20">
    <property type="entry name" value="Ankyrin repeat-containing domain"/>
    <property type="match status" value="2"/>
</dbReference>
<dbReference type="PANTHER" id="PTHR24123">
    <property type="entry name" value="ANKYRIN REPEAT-CONTAINING"/>
    <property type="match status" value="1"/>
</dbReference>